<dbReference type="ExpressionAtlas" id="A0A0C4DG50">
    <property type="expression patterns" value="baseline and differential"/>
</dbReference>
<dbReference type="EMBL" id="AC073221">
    <property type="status" value="NOT_ANNOTATED_CDS"/>
    <property type="molecule type" value="Genomic_DNA"/>
</dbReference>
<dbReference type="EMBL" id="AC004907">
    <property type="status" value="NOT_ANNOTATED_CDS"/>
    <property type="molecule type" value="Genomic_DNA"/>
</dbReference>
<keyword evidence="3" id="KW-1185">Reference proteome</keyword>
<dbReference type="Ensembl" id="ENST00000448879.5">
    <property type="protein sequence ID" value="ENSP00000402093.1"/>
    <property type="gene ID" value="ENSG00000075213.12"/>
</dbReference>
<dbReference type="OrthoDB" id="9988752at2759"/>
<reference evidence="2 3" key="1">
    <citation type="journal article" date="2001" name="Nature">
        <title>Initial sequencing and analysis of the human genome.</title>
        <authorList>
            <consortium name="International Human Genome Sequencing Consortium"/>
            <person name="Lander E.S."/>
            <person name="Linton L.M."/>
            <person name="Birren B."/>
            <person name="Nusbaum C."/>
            <person name="Zody M.C."/>
            <person name="Baldwin J."/>
            <person name="Devon K."/>
            <person name="Dewar K."/>
            <person name="Doyle M."/>
            <person name="FitzHugh W."/>
            <person name="Funke R."/>
            <person name="Gage D."/>
            <person name="Harris K."/>
            <person name="Heaford A."/>
            <person name="Howland J."/>
            <person name="Kann L."/>
            <person name="Lehoczky J."/>
            <person name="LeVine R."/>
            <person name="McEwan P."/>
            <person name="McKernan K."/>
            <person name="Meldrim J."/>
            <person name="Mesirov J.P."/>
            <person name="Miranda C."/>
            <person name="Morris W."/>
            <person name="Naylor J."/>
            <person name="Raymond C."/>
            <person name="Rosetti M."/>
            <person name="Santos R."/>
            <person name="Sheridan A."/>
            <person name="Sougnez C."/>
            <person name="Stange-Thomann N."/>
            <person name="Stojanovic N."/>
            <person name="Subramanian A."/>
            <person name="Wyman D."/>
            <person name="Rogers J."/>
            <person name="Sulston J."/>
            <person name="Ainscough R."/>
            <person name="Beck S."/>
            <person name="Bentley D."/>
            <person name="Burton J."/>
            <person name="Clee C."/>
            <person name="Carter N."/>
            <person name="Coulson A."/>
            <person name="Deadman R."/>
            <person name="Deloukas P."/>
            <person name="Dunham A."/>
            <person name="Dunham I."/>
            <person name="Durbin R."/>
            <person name="French L."/>
            <person name="Grafham D."/>
            <person name="Gregory S."/>
            <person name="Hubbard T."/>
            <person name="Humphray S."/>
            <person name="Hunt A."/>
            <person name="Jones M."/>
            <person name="Lloyd C."/>
            <person name="McMurray A."/>
            <person name="Matthews L."/>
            <person name="Mercer S."/>
            <person name="Milne S."/>
            <person name="Mullikin J.C."/>
            <person name="Mungall A."/>
            <person name="Plumb R."/>
            <person name="Ross M."/>
            <person name="Shownkeen R."/>
            <person name="Sims S."/>
            <person name="Waterston R.H."/>
            <person name="Wilson R.K."/>
            <person name="Hillier L.W."/>
            <person name="McPherson J.D."/>
            <person name="Marra M.A."/>
            <person name="Mardis E.R."/>
            <person name="Fulton L.A."/>
            <person name="Chinwalla A.T."/>
            <person name="Pepin K.H."/>
            <person name="Gish W.R."/>
            <person name="Chissoe S.L."/>
            <person name="Wendl M.C."/>
            <person name="Delehaunty K.D."/>
            <person name="Miner T.L."/>
            <person name="Delehaunty A."/>
            <person name="Kramer J.B."/>
            <person name="Cook L.L."/>
            <person name="Fulton R.S."/>
            <person name="Johnson D.L."/>
            <person name="Minx P.J."/>
            <person name="Clifton S.W."/>
            <person name="Hawkins T."/>
            <person name="Branscomb E."/>
            <person name="Predki P."/>
            <person name="Richardson P."/>
            <person name="Wenning S."/>
            <person name="Slezak T."/>
            <person name="Doggett N."/>
            <person name="Cheng J.F."/>
            <person name="Olsen A."/>
            <person name="Lucas S."/>
            <person name="Elkin C."/>
            <person name="Uberbacher E."/>
            <person name="Frazier M."/>
            <person name="Gibbs R.A."/>
            <person name="Muzny D.M."/>
            <person name="Scherer S.E."/>
            <person name="Bouck J.B."/>
            <person name="Sodergren E.J."/>
            <person name="Worley K.C."/>
            <person name="Rives C.M."/>
            <person name="Gorrell J.H."/>
            <person name="Metzker M.L."/>
            <person name="Naylor S.L."/>
            <person name="Kucherlapati R.S."/>
            <person name="Nelson D.L."/>
            <person name="Weinstock G.M."/>
            <person name="Sakaki Y."/>
            <person name="Fujiyama A."/>
            <person name="Hattori M."/>
            <person name="Yada T."/>
            <person name="Toyoda A."/>
            <person name="Itoh T."/>
            <person name="Kawagoe C."/>
            <person name="Watanabe H."/>
            <person name="Totoki Y."/>
            <person name="Taylor T."/>
            <person name="Weissenbach J."/>
            <person name="Heilig R."/>
            <person name="Saurin W."/>
            <person name="Artiguenave F."/>
            <person name="Brottier P."/>
            <person name="Bruls T."/>
            <person name="Pelletier E."/>
            <person name="Robert C."/>
            <person name="Wincker P."/>
            <person name="Smith D.R."/>
            <person name="Doucette-Stamm L."/>
            <person name="Rubenfield M."/>
            <person name="Weinstock K."/>
            <person name="Lee H.M."/>
            <person name="Dubois J."/>
            <person name="Rosenthal A."/>
            <person name="Platzer M."/>
            <person name="Nyakatura G."/>
            <person name="Taudien S."/>
            <person name="Rump A."/>
            <person name="Yang H."/>
            <person name="Yu J."/>
            <person name="Wang J."/>
            <person name="Huang G."/>
            <person name="Gu J."/>
            <person name="Hood L."/>
            <person name="Rowen L."/>
            <person name="Madan A."/>
            <person name="Qin S."/>
            <person name="Davis R.W."/>
            <person name="Federspiel N.A."/>
            <person name="Abola A.P."/>
            <person name="Proctor M.J."/>
            <person name="Myers R.M."/>
            <person name="Schmutz J."/>
            <person name="Dickson M."/>
            <person name="Grimwood J."/>
            <person name="Cox D.R."/>
            <person name="Olson M.V."/>
            <person name="Kaul R."/>
            <person name="Raymond C."/>
            <person name="Shimizu N."/>
            <person name="Kawasaki K."/>
            <person name="Minoshima S."/>
            <person name="Evans G.A."/>
            <person name="Athanasiou M."/>
            <person name="Schultz R."/>
            <person name="Roe B.A."/>
            <person name="Chen F."/>
            <person name="Pan H."/>
            <person name="Ramser J."/>
            <person name="Lehrach H."/>
            <person name="Reinhardt R."/>
            <person name="McCombie W.R."/>
            <person name="de la Bastide M."/>
            <person name="Dedhia N."/>
            <person name="Blocker H."/>
            <person name="Hornischer K."/>
            <person name="Nordsiek G."/>
            <person name="Agarwala R."/>
            <person name="Aravind L."/>
            <person name="Bailey J.A."/>
            <person name="Bateman A."/>
            <person name="Batzoglou S."/>
            <person name="Birney E."/>
            <person name="Bork P."/>
            <person name="Brown D.G."/>
            <person name="Burge C.B."/>
            <person name="Cerutti L."/>
            <person name="Chen H.C."/>
            <person name="Church D."/>
            <person name="Clamp M."/>
            <person name="Copley R.R."/>
            <person name="Doerks T."/>
            <person name="Eddy S.R."/>
            <person name="Eichler E.E."/>
            <person name="Furey T.S."/>
            <person name="Galagan J."/>
            <person name="Gilbert J.G."/>
            <person name="Harmon C."/>
            <person name="Hayashizaki Y."/>
            <person name="Haussler D."/>
            <person name="Hermjakob H."/>
            <person name="Hokamp K."/>
            <person name="Jang W."/>
            <person name="Johnson L.S."/>
            <person name="Jones T.A."/>
            <person name="Kasif S."/>
            <person name="Kaspryzk A."/>
            <person name="Kennedy S."/>
            <person name="Kent W.J."/>
            <person name="Kitts P."/>
            <person name="Koonin E.V."/>
            <person name="Korf I."/>
            <person name="Kulp D."/>
            <person name="Lancet D."/>
            <person name="Lowe T.M."/>
            <person name="McLysaght A."/>
            <person name="Mikkelsen T."/>
            <person name="Moran J.V."/>
            <person name="Mulder N."/>
            <person name="Pollara V.J."/>
            <person name="Ponting C.P."/>
            <person name="Schuler G."/>
            <person name="Schultz J."/>
            <person name="Slater G."/>
            <person name="Smit A.F."/>
            <person name="Stupka E."/>
            <person name="Szustakowski J."/>
            <person name="Thierry-Mieg D."/>
            <person name="Thierry-Mieg J."/>
            <person name="Wagner L."/>
            <person name="Wallis J."/>
            <person name="Wheeler R."/>
            <person name="Williams A."/>
            <person name="Wolf Y.I."/>
            <person name="Wolfe K.H."/>
            <person name="Yang S.P."/>
            <person name="Yeh R.F."/>
            <person name="Collins F."/>
            <person name="Guyer M.S."/>
            <person name="Peterson J."/>
            <person name="Felsenfeld A."/>
            <person name="Wetterstrand K.A."/>
            <person name="Patrinos A."/>
            <person name="Morgan M.J."/>
            <person name="de Jong P."/>
            <person name="Catanese J.J."/>
            <person name="Osoegawa K."/>
            <person name="Shizuya H."/>
            <person name="Choi S."/>
            <person name="Chen Y.J."/>
        </authorList>
    </citation>
    <scope>NUCLEOTIDE SEQUENCE [LARGE SCALE GENOMIC DNA]</scope>
</reference>
<accession>A0A0C4DG50</accession>
<dbReference type="EMBL" id="AC004848">
    <property type="status" value="NOT_ANNOTATED_CDS"/>
    <property type="molecule type" value="Genomic_DNA"/>
</dbReference>
<name>A0A0C4DG50_HUMAN</name>
<dbReference type="Antibodypedia" id="29608">
    <property type="antibodies" value="317 antibodies from 32 providers"/>
</dbReference>
<reference evidence="2 3" key="2">
    <citation type="journal article" date="2003" name="Nature">
        <title>The DNA sequence of human chromosome 7.</title>
        <authorList>
            <person name="Hillier L.W."/>
            <person name="Fulton R.S."/>
            <person name="Fulton L.A."/>
            <person name="Graves T.A."/>
            <person name="Pepin K.H."/>
            <person name="Wagner-McPherson C."/>
            <person name="Layman D."/>
            <person name="Maas J."/>
            <person name="Jaeger S."/>
            <person name="Walker R."/>
            <person name="Wylie K."/>
            <person name="Sekhon M."/>
            <person name="Becker M.C."/>
            <person name="O'Laughlin M.D."/>
            <person name="Schaller M.E."/>
            <person name="Fewell G.A."/>
            <person name="Delehaunty K.D."/>
            <person name="Miner T.L."/>
            <person name="Nash W.E."/>
            <person name="Cordes M."/>
            <person name="Du H."/>
            <person name="Sun H."/>
            <person name="Edwards J."/>
            <person name="Bradshaw-Cordum H."/>
            <person name="Ali J."/>
            <person name="Andrews S."/>
            <person name="Isak A."/>
            <person name="Vanbrunt A."/>
            <person name="Nguyen C."/>
            <person name="Du F."/>
            <person name="Lamar B."/>
            <person name="Courtney L."/>
            <person name="Kalicki J."/>
            <person name="Ozersky P."/>
            <person name="Bielicki L."/>
            <person name="Scott K."/>
            <person name="Holmes A."/>
            <person name="Harkins R."/>
            <person name="Harris A."/>
            <person name="Strong C.M."/>
            <person name="Hou S."/>
            <person name="Tomlinson C."/>
            <person name="Dauphin-Kohlberg S."/>
            <person name="Kozlowicz-Reilly A."/>
            <person name="Leonard S."/>
            <person name="Rohlfing T."/>
            <person name="Rock S.M."/>
            <person name="Tin-Wollam A.M."/>
            <person name="Abbott A."/>
            <person name="Minx P."/>
            <person name="Maupin R."/>
            <person name="Strowmatt C."/>
            <person name="Latreille P."/>
            <person name="Miller N."/>
            <person name="Johnson D."/>
            <person name="Murray J."/>
            <person name="Woessner J.P."/>
            <person name="Wendl M.C."/>
            <person name="Yang S.P."/>
            <person name="Schultz B.R."/>
            <person name="Wallis J.W."/>
            <person name="Spieth J."/>
            <person name="Bieri T.A."/>
            <person name="Nelson J.O."/>
            <person name="Berkowicz N."/>
            <person name="Wohldmann P.E."/>
            <person name="Cook L.L."/>
            <person name="Hickenbotham M.T."/>
            <person name="Eldred J."/>
            <person name="Williams D."/>
            <person name="Bedell J.A."/>
            <person name="Mardis E.R."/>
            <person name="Clifton S.W."/>
            <person name="Chissoe S.L."/>
            <person name="Marra M.A."/>
            <person name="Raymond C."/>
            <person name="Haugen E."/>
            <person name="Gillett W."/>
            <person name="Zhou Y."/>
            <person name="James R."/>
            <person name="Phelps K."/>
            <person name="Iadanoto S."/>
            <person name="Bubb K."/>
            <person name="Simms E."/>
            <person name="Levy R."/>
            <person name="Clendenning J."/>
            <person name="Kaul R."/>
            <person name="Kent W.J."/>
            <person name="Furey T.S."/>
            <person name="Baertsch R.A."/>
            <person name="Brent M.R."/>
            <person name="Keibler E."/>
            <person name="Flicek P."/>
            <person name="Bork P."/>
            <person name="Suyama M."/>
            <person name="Bailey J.A."/>
            <person name="Portnoy M.E."/>
            <person name="Torrents D."/>
            <person name="Chinwalla A.T."/>
            <person name="Gish W.R."/>
            <person name="Eddy S.R."/>
            <person name="McPherson J.D."/>
            <person name="Olson M.V."/>
            <person name="Eichler E.E."/>
            <person name="Green E.D."/>
            <person name="Waterston R.H."/>
            <person name="Wilson R.K."/>
        </authorList>
    </citation>
    <scope>NUCLEOTIDE SEQUENCE [LARGE SCALE GENOMIC DNA]</scope>
</reference>
<reference evidence="2" key="4">
    <citation type="submission" date="2025-08" db="UniProtKB">
        <authorList>
            <consortium name="Ensembl"/>
        </authorList>
    </citation>
    <scope>IDENTIFICATION</scope>
</reference>
<dbReference type="EMBL" id="AC006322">
    <property type="status" value="NOT_ANNOTATED_CDS"/>
    <property type="molecule type" value="Genomic_DNA"/>
</dbReference>
<dbReference type="MassIVE" id="A0A0C4DG50"/>
<reference evidence="2" key="5">
    <citation type="submission" date="2025-09" db="UniProtKB">
        <authorList>
            <consortium name="Ensembl"/>
        </authorList>
    </citation>
    <scope>IDENTIFICATION</scope>
</reference>
<dbReference type="GeneTree" id="ENSGT00940000158203"/>
<organism evidence="2 3">
    <name type="scientific">Homo sapiens</name>
    <name type="common">Human</name>
    <dbReference type="NCBI Taxonomy" id="9606"/>
    <lineage>
        <taxon>Eukaryota</taxon>
        <taxon>Metazoa</taxon>
        <taxon>Chordata</taxon>
        <taxon>Craniata</taxon>
        <taxon>Vertebrata</taxon>
        <taxon>Euteleostomi</taxon>
        <taxon>Mammalia</taxon>
        <taxon>Eutheria</taxon>
        <taxon>Euarchontoglires</taxon>
        <taxon>Primates</taxon>
        <taxon>Haplorrhini</taxon>
        <taxon>Catarrhini</taxon>
        <taxon>Hominidae</taxon>
        <taxon>Homo</taxon>
    </lineage>
</organism>
<feature type="signal peptide" evidence="1">
    <location>
        <begin position="1"/>
        <end position="20"/>
    </location>
</feature>
<dbReference type="Ensembl" id="ENST00000448879.5">
    <property type="protein sequence ID" value="ENSP00000402093.1"/>
    <property type="gene ID" value="ENSG00000075213.11"/>
</dbReference>
<evidence type="ECO:0000313" key="3">
    <source>
        <dbReference type="Proteomes" id="UP000005640"/>
    </source>
</evidence>
<evidence type="ECO:0000313" key="2">
    <source>
        <dbReference type="Ensembl" id="ENSP00000402093.1"/>
    </source>
</evidence>
<sequence length="37" mass="4325">MGWLTRIVCLFWGVLLTARANYQNGKNNVPRLKLSYK</sequence>
<dbReference type="EMBL" id="AC004451">
    <property type="status" value="NOT_ANNOTATED_CDS"/>
    <property type="molecule type" value="Genomic_DNA"/>
</dbReference>
<feature type="chain" id="PRO_5002181418" evidence="1">
    <location>
        <begin position="21"/>
        <end position="37"/>
    </location>
</feature>
<dbReference type="EMBL" id="AC004028">
    <property type="status" value="NOT_ANNOTATED_CDS"/>
    <property type="molecule type" value="Genomic_DNA"/>
</dbReference>
<dbReference type="ChiTaRS" id="SEMA3A">
    <property type="organism name" value="human"/>
</dbReference>
<gene>
    <name evidence="2" type="primary">SEMA3A</name>
</gene>
<dbReference type="Proteomes" id="UP000005640">
    <property type="component" value="Chromosome 7"/>
</dbReference>
<keyword evidence="1" id="KW-0732">Signal</keyword>
<feature type="non-terminal residue" evidence="2">
    <location>
        <position position="37"/>
    </location>
</feature>
<dbReference type="EMBL" id="KF458486">
    <property type="status" value="NOT_ANNOTATED_CDS"/>
    <property type="molecule type" value="Genomic_DNA"/>
</dbReference>
<dbReference type="OMA" id="YEQPCCA"/>
<reference evidence="2 3" key="3">
    <citation type="journal article" date="2004" name="Nature">
        <title>Finishing the euchromatic sequence of the human genome.</title>
        <authorList>
            <consortium name="International Human Genome Sequencing Consortium"/>
        </authorList>
    </citation>
    <scope>NUCLEOTIDE SEQUENCE [LARGE SCALE GENOMIC DNA]</scope>
</reference>
<dbReference type="Bgee" id="ENSG00000075213">
    <property type="expression patterns" value="Expressed in stromal cell of endometrium and 129 other cell types or tissues"/>
</dbReference>
<dbReference type="HOGENOM" id="CLU_3353423_0_0_1"/>
<dbReference type="AlphaFoldDB" id="A0A0C4DG50"/>
<proteinExistence type="predicted"/>
<dbReference type="HGNC" id="HGNC:10723">
    <property type="gene designation" value="SEMA3A"/>
</dbReference>
<protein>
    <submittedName>
        <fullName evidence="2">Semaphorin 3A</fullName>
    </submittedName>
</protein>
<dbReference type="VEuPathDB" id="HostDB:ENSG00000075213"/>
<evidence type="ECO:0000256" key="1">
    <source>
        <dbReference type="SAM" id="SignalP"/>
    </source>
</evidence>
<dbReference type="OpenTargets" id="ENSG00000075213"/>